<dbReference type="RefSeq" id="WP_194120339.1">
    <property type="nucleotide sequence ID" value="NZ_JACYGY010000001.1"/>
</dbReference>
<name>A0ABR9WAF1_9BACT</name>
<proteinExistence type="predicted"/>
<gene>
    <name evidence="1" type="ORF">IEE83_09500</name>
</gene>
<dbReference type="EMBL" id="JACYGY010000001">
    <property type="protein sequence ID" value="MBE9462114.1"/>
    <property type="molecule type" value="Genomic_DNA"/>
</dbReference>
<reference evidence="2" key="1">
    <citation type="submission" date="2023-07" db="EMBL/GenBank/DDBJ databases">
        <title>Dyadobacter sp. nov 'subterranea' isolated from contaminted grondwater.</title>
        <authorList>
            <person name="Szabo I."/>
            <person name="Al-Omari J."/>
            <person name="Szerdahelyi S.G."/>
            <person name="Rado J."/>
        </authorList>
    </citation>
    <scope>NUCLEOTIDE SEQUENCE [LARGE SCALE GENOMIC DNA]</scope>
    <source>
        <strain evidence="2">UP-52</strain>
    </source>
</reference>
<comment type="caution">
    <text evidence="1">The sequence shown here is derived from an EMBL/GenBank/DDBJ whole genome shotgun (WGS) entry which is preliminary data.</text>
</comment>
<organism evidence="1 2">
    <name type="scientific">Dyadobacter subterraneus</name>
    <dbReference type="NCBI Taxonomy" id="2773304"/>
    <lineage>
        <taxon>Bacteria</taxon>
        <taxon>Pseudomonadati</taxon>
        <taxon>Bacteroidota</taxon>
        <taxon>Cytophagia</taxon>
        <taxon>Cytophagales</taxon>
        <taxon>Spirosomataceae</taxon>
        <taxon>Dyadobacter</taxon>
    </lineage>
</organism>
<accession>A0ABR9WAF1</accession>
<protein>
    <submittedName>
        <fullName evidence="1">Uncharacterized protein</fullName>
    </submittedName>
</protein>
<dbReference type="Proteomes" id="UP000634134">
    <property type="component" value="Unassembled WGS sequence"/>
</dbReference>
<evidence type="ECO:0000313" key="2">
    <source>
        <dbReference type="Proteomes" id="UP000634134"/>
    </source>
</evidence>
<sequence>MNDSGFESSSIRQLLLKVTGINILSIKTHGDNISNQDEDPLLLIHFTSNNYPEKVYEMTISKSALNKLCEADMTVFKDYFEKFASTQVI</sequence>
<evidence type="ECO:0000313" key="1">
    <source>
        <dbReference type="EMBL" id="MBE9462114.1"/>
    </source>
</evidence>
<keyword evidence="2" id="KW-1185">Reference proteome</keyword>